<organism evidence="2 3">
    <name type="scientific">Oxobacter pfennigii</name>
    <dbReference type="NCBI Taxonomy" id="36849"/>
    <lineage>
        <taxon>Bacteria</taxon>
        <taxon>Bacillati</taxon>
        <taxon>Bacillota</taxon>
        <taxon>Clostridia</taxon>
        <taxon>Eubacteriales</taxon>
        <taxon>Clostridiaceae</taxon>
        <taxon>Oxobacter</taxon>
    </lineage>
</organism>
<dbReference type="STRING" id="36849.OXPF_17170"/>
<evidence type="ECO:0000313" key="2">
    <source>
        <dbReference type="EMBL" id="KPU44631.1"/>
    </source>
</evidence>
<dbReference type="InterPro" id="IPR038071">
    <property type="entry name" value="UROD/MetE-like_sf"/>
</dbReference>
<dbReference type="Pfam" id="PF01208">
    <property type="entry name" value="URO-D"/>
    <property type="match status" value="1"/>
</dbReference>
<dbReference type="Gene3D" id="3.20.20.210">
    <property type="match status" value="1"/>
</dbReference>
<dbReference type="SUPFAM" id="SSF51726">
    <property type="entry name" value="UROD/MetE-like"/>
    <property type="match status" value="1"/>
</dbReference>
<comment type="caution">
    <text evidence="2">The sequence shown here is derived from an EMBL/GenBank/DDBJ whole genome shotgun (WGS) entry which is preliminary data.</text>
</comment>
<dbReference type="InterPro" id="IPR052024">
    <property type="entry name" value="Methanogen_methyltrans"/>
</dbReference>
<dbReference type="PANTHER" id="PTHR47099">
    <property type="entry name" value="METHYLCOBAMIDE:COM METHYLTRANSFERASE MTBA"/>
    <property type="match status" value="1"/>
</dbReference>
<sequence length="329" mass="37726">MLTKRQNLLETIRGGNPDRFVKQYEAFGIVMGDPISRNNPSAKRGGPNVVDAWGVTRSWPANVPGGFPVHDYEHKVVKDITKWKEVVKAPKLDYPEEDWAPIVEAAAKIDRNEQFVTVFRAPGIFEQVHYLTGIDDALMYFYEEPEAMHELIDYIVEWMLKYAEQIVKYVRPDCLFQHDDWGSHINSFMSPEMFEEFIVPGFKKIYAYYKANGVELIVHHNDAYSANLVPQMIEMGIDIWQGAVSTNNNPELIKKYGPKITIMGDIDNGILDKEGVTPEEIRRETERACRNCGKLYFIPAMTHGLAFSIFPGVYEAVDAEIDRMSKEMF</sequence>
<keyword evidence="3" id="KW-1185">Reference proteome</keyword>
<reference evidence="2 3" key="1">
    <citation type="submission" date="2015-09" db="EMBL/GenBank/DDBJ databases">
        <title>Genome sequence of Oxobacter pfennigii DSM 3222.</title>
        <authorList>
            <person name="Poehlein A."/>
            <person name="Bengelsdorf F.R."/>
            <person name="Schiel-Bengelsdorf B."/>
            <person name="Duerre P."/>
            <person name="Daniel R."/>
        </authorList>
    </citation>
    <scope>NUCLEOTIDE SEQUENCE [LARGE SCALE GENOMIC DNA]</scope>
    <source>
        <strain evidence="2 3">DSM 3222</strain>
    </source>
</reference>
<dbReference type="RefSeq" id="WP_054874777.1">
    <property type="nucleotide sequence ID" value="NZ_LKET01000029.1"/>
</dbReference>
<dbReference type="GO" id="GO:0006779">
    <property type="term" value="P:porphyrin-containing compound biosynthetic process"/>
    <property type="evidence" value="ECO:0007669"/>
    <property type="project" value="InterPro"/>
</dbReference>
<dbReference type="CDD" id="cd03309">
    <property type="entry name" value="CmuC_like"/>
    <property type="match status" value="1"/>
</dbReference>
<dbReference type="Proteomes" id="UP000050326">
    <property type="component" value="Unassembled WGS sequence"/>
</dbReference>
<evidence type="ECO:0000259" key="1">
    <source>
        <dbReference type="Pfam" id="PF01208"/>
    </source>
</evidence>
<dbReference type="AlphaFoldDB" id="A0A0P9AGQ7"/>
<dbReference type="EMBL" id="LKET01000029">
    <property type="protein sequence ID" value="KPU44631.1"/>
    <property type="molecule type" value="Genomic_DNA"/>
</dbReference>
<gene>
    <name evidence="2" type="primary">hemE_4</name>
    <name evidence="2" type="ORF">OXPF_17170</name>
</gene>
<dbReference type="InterPro" id="IPR000257">
    <property type="entry name" value="Uroporphyrinogen_deCOase"/>
</dbReference>
<evidence type="ECO:0000313" key="3">
    <source>
        <dbReference type="Proteomes" id="UP000050326"/>
    </source>
</evidence>
<dbReference type="EC" id="4.1.1.37" evidence="2"/>
<protein>
    <submittedName>
        <fullName evidence="2">Uroporphyrinogen decarboxylase</fullName>
        <ecNumber evidence="2">4.1.1.37</ecNumber>
    </submittedName>
</protein>
<proteinExistence type="predicted"/>
<feature type="domain" description="Uroporphyrinogen decarboxylase (URO-D)" evidence="1">
    <location>
        <begin position="78"/>
        <end position="308"/>
    </location>
</feature>
<dbReference type="PATRIC" id="fig|36849.3.peg.1810"/>
<dbReference type="PANTHER" id="PTHR47099:SF1">
    <property type="entry name" value="METHYLCOBAMIDE:COM METHYLTRANSFERASE MTBA"/>
    <property type="match status" value="1"/>
</dbReference>
<accession>A0A0P9AGQ7</accession>
<keyword evidence="2" id="KW-0456">Lyase</keyword>
<name>A0A0P9AGQ7_9CLOT</name>
<dbReference type="GO" id="GO:0004853">
    <property type="term" value="F:uroporphyrinogen decarboxylase activity"/>
    <property type="evidence" value="ECO:0007669"/>
    <property type="project" value="UniProtKB-EC"/>
</dbReference>
<dbReference type="OrthoDB" id="1890402at2"/>